<keyword evidence="9" id="KW-1185">Reference proteome</keyword>
<name>A0ABV2L8J7_9HYPH</name>
<gene>
    <name evidence="8" type="ORF">ABID43_003722</name>
</gene>
<keyword evidence="4 7" id="KW-1133">Transmembrane helix</keyword>
<organism evidence="8 9">
    <name type="scientific">Methylobacterium goesingense</name>
    <dbReference type="NCBI Taxonomy" id="243690"/>
    <lineage>
        <taxon>Bacteria</taxon>
        <taxon>Pseudomonadati</taxon>
        <taxon>Pseudomonadota</taxon>
        <taxon>Alphaproteobacteria</taxon>
        <taxon>Hyphomicrobiales</taxon>
        <taxon>Methylobacteriaceae</taxon>
        <taxon>Methylobacterium</taxon>
    </lineage>
</organism>
<dbReference type="Proteomes" id="UP001549145">
    <property type="component" value="Unassembled WGS sequence"/>
</dbReference>
<evidence type="ECO:0000256" key="3">
    <source>
        <dbReference type="ARBA" id="ARBA00022692"/>
    </source>
</evidence>
<feature type="transmembrane region" description="Helical" evidence="7">
    <location>
        <begin position="65"/>
        <end position="85"/>
    </location>
</feature>
<evidence type="ECO:0000256" key="2">
    <source>
        <dbReference type="ARBA" id="ARBA00022475"/>
    </source>
</evidence>
<evidence type="ECO:0000313" key="9">
    <source>
        <dbReference type="Proteomes" id="UP001549145"/>
    </source>
</evidence>
<feature type="transmembrane region" description="Helical" evidence="7">
    <location>
        <begin position="160"/>
        <end position="185"/>
    </location>
</feature>
<feature type="transmembrane region" description="Helical" evidence="7">
    <location>
        <begin position="131"/>
        <end position="154"/>
    </location>
</feature>
<comment type="caution">
    <text evidence="8">The sequence shown here is derived from an EMBL/GenBank/DDBJ whole genome shotgun (WGS) entry which is preliminary data.</text>
</comment>
<accession>A0ABV2L8J7</accession>
<protein>
    <submittedName>
        <fullName evidence="8">Threonine/homoserine/homoserine lactone efflux protein</fullName>
    </submittedName>
</protein>
<evidence type="ECO:0000256" key="4">
    <source>
        <dbReference type="ARBA" id="ARBA00022989"/>
    </source>
</evidence>
<keyword evidence="5 7" id="KW-0472">Membrane</keyword>
<dbReference type="RefSeq" id="WP_354465900.1">
    <property type="nucleotide sequence ID" value="NZ_JBEPMM010000012.1"/>
</dbReference>
<reference evidence="8 9" key="1">
    <citation type="submission" date="2024-06" db="EMBL/GenBank/DDBJ databases">
        <title>Genomic Encyclopedia of Type Strains, Phase IV (KMG-IV): sequencing the most valuable type-strain genomes for metagenomic binning, comparative biology and taxonomic classification.</title>
        <authorList>
            <person name="Goeker M."/>
        </authorList>
    </citation>
    <scope>NUCLEOTIDE SEQUENCE [LARGE SCALE GENOMIC DNA]</scope>
    <source>
        <strain evidence="8 9">DSM 21331</strain>
    </source>
</reference>
<evidence type="ECO:0000313" key="8">
    <source>
        <dbReference type="EMBL" id="MET3694163.1"/>
    </source>
</evidence>
<evidence type="ECO:0000256" key="1">
    <source>
        <dbReference type="ARBA" id="ARBA00004651"/>
    </source>
</evidence>
<proteinExistence type="predicted"/>
<feature type="transmembrane region" description="Helical" evidence="7">
    <location>
        <begin position="197"/>
        <end position="218"/>
    </location>
</feature>
<evidence type="ECO:0000256" key="5">
    <source>
        <dbReference type="ARBA" id="ARBA00023136"/>
    </source>
</evidence>
<comment type="subcellular location">
    <subcellularLocation>
        <location evidence="1">Cell membrane</location>
        <topology evidence="1">Multi-pass membrane protein</topology>
    </subcellularLocation>
</comment>
<keyword evidence="3 7" id="KW-0812">Transmembrane</keyword>
<dbReference type="InterPro" id="IPR001123">
    <property type="entry name" value="LeuE-type"/>
</dbReference>
<sequence>MSVITTALLAGASLGLSIAAPIGPTSLLCVQRTLAGGLPTGLGVATVHLTYGTLVAGWGTDLARAWSNVAVLSLVSGAVLLALAIRVLRSVTVLRQEGGRQEGGRQEGGRQEGGRPGGERRRTLAGSYGSAIGLALTNPVTPVLFLAAMPALLAHGAAPLPVLVAGVFLGSLAWWVAFNTAVSLLRGCVTSHVLHRINKAAGLLLAALALSLLAKGLVGSLDGSPQRGLSGAVVATGSERP</sequence>
<feature type="region of interest" description="Disordered" evidence="6">
    <location>
        <begin position="98"/>
        <end position="120"/>
    </location>
</feature>
<evidence type="ECO:0000256" key="6">
    <source>
        <dbReference type="SAM" id="MobiDB-lite"/>
    </source>
</evidence>
<evidence type="ECO:0000256" key="7">
    <source>
        <dbReference type="SAM" id="Phobius"/>
    </source>
</evidence>
<dbReference type="Pfam" id="PF01810">
    <property type="entry name" value="LysE"/>
    <property type="match status" value="1"/>
</dbReference>
<dbReference type="PANTHER" id="PTHR30086:SF20">
    <property type="entry name" value="ARGININE EXPORTER PROTEIN ARGO-RELATED"/>
    <property type="match status" value="1"/>
</dbReference>
<dbReference type="PANTHER" id="PTHR30086">
    <property type="entry name" value="ARGININE EXPORTER PROTEIN ARGO"/>
    <property type="match status" value="1"/>
</dbReference>
<dbReference type="EMBL" id="JBEPMM010000012">
    <property type="protein sequence ID" value="MET3694163.1"/>
    <property type="molecule type" value="Genomic_DNA"/>
</dbReference>
<keyword evidence="2" id="KW-1003">Cell membrane</keyword>